<sequence length="612" mass="63333">MQDKYSLAYAVVKDGQGVFRHSDGAQGADSVNPGPLASGSHAEAAPLFSMSLALTNAGVQLNGLSLALGLLRDSVDALQTSLSQLKAVDSEASKIGKGTEQKATTEVKSSTSKDQHLVRESMTLLDVKALDPVAAFQQSFAAPAVKEKTIAQLRESSAKSEERLSTTLKPAPVLWEDVWLRTKTAVTDKANAWAGESPAAATTVKTAEAVVLPMFSPVVTGFFSGMGDTIKSRVTGNVLDLTLGKLPGGLGKLFKSDGFKKSQPCCCATATQAPVSSRRPARRAPSAGKKPTSKPKSQKNRKAQSTPKKQGPQKKPASGARSPAARLAPLKGRGAMSMLRGLPERLMQPFFPAQSTGFHAVAPVQGLQPRDAQVNSRTSHADLRQPLPARAPGLIENLERGGVPLPADARATAQPHTQNSSHERSAVPGVTHAPKIPASGLTGVMSKLESAGARRLGPLKYVDTAIDVVQGVRNGDAKAVGAGLSTAGGAWAGASAGAAIGTLIFPGVGTAVGGAIGGLLGSEAGSWIGDKLFGSSDRLPAPNTLSKELNSARTDNVQVTISPSIQITGVNPAEAQQVVNQVMQALQFQCMPMVTDSLGIRRNAALTDTGGD</sequence>
<feature type="compositionally biased region" description="Basic residues" evidence="1">
    <location>
        <begin position="291"/>
        <end position="302"/>
    </location>
</feature>
<keyword evidence="3" id="KW-1185">Reference proteome</keyword>
<feature type="region of interest" description="Disordered" evidence="1">
    <location>
        <begin position="93"/>
        <end position="114"/>
    </location>
</feature>
<name>A0ABY6QD96_9PSED</name>
<dbReference type="PANTHER" id="PTHR21525:SF9">
    <property type="entry name" value="CHANNEL_COLICIN DOMAIN-CONTAINING PROTEIN"/>
    <property type="match status" value="1"/>
</dbReference>
<organism evidence="2 3">
    <name type="scientific">Pseudomonas quebecensis</name>
    <dbReference type="NCBI Taxonomy" id="2995174"/>
    <lineage>
        <taxon>Bacteria</taxon>
        <taxon>Pseudomonadati</taxon>
        <taxon>Pseudomonadota</taxon>
        <taxon>Gammaproteobacteria</taxon>
        <taxon>Pseudomonadales</taxon>
        <taxon>Pseudomonadaceae</taxon>
        <taxon>Pseudomonas</taxon>
    </lineage>
</organism>
<dbReference type="EMBL" id="CP112866">
    <property type="protein sequence ID" value="UZW17361.1"/>
    <property type="molecule type" value="Genomic_DNA"/>
</dbReference>
<evidence type="ECO:0000313" key="2">
    <source>
        <dbReference type="EMBL" id="UZW17361.1"/>
    </source>
</evidence>
<evidence type="ECO:0000256" key="1">
    <source>
        <dbReference type="SAM" id="MobiDB-lite"/>
    </source>
</evidence>
<dbReference type="PANTHER" id="PTHR21525">
    <property type="entry name" value="MOTILE SPERM PROTEIN"/>
    <property type="match status" value="1"/>
</dbReference>
<feature type="compositionally biased region" description="Low complexity" evidence="1">
    <location>
        <begin position="273"/>
        <end position="287"/>
    </location>
</feature>
<gene>
    <name evidence="2" type="ORF">OSC50_18475</name>
</gene>
<accession>A0ABY6QD96</accession>
<protein>
    <submittedName>
        <fullName evidence="2">Phage tail tape measure protein</fullName>
    </submittedName>
</protein>
<dbReference type="RefSeq" id="WP_266248166.1">
    <property type="nucleotide sequence ID" value="NZ_CP112866.1"/>
</dbReference>
<reference evidence="2" key="1">
    <citation type="submission" date="2022-11" db="EMBL/GenBank/DDBJ databases">
        <title>Taxonomic description of a new Pseudomonas species.</title>
        <authorList>
            <person name="Tambong J.T."/>
        </authorList>
    </citation>
    <scope>NUCLEOTIDE SEQUENCE</scope>
    <source>
        <strain evidence="2">S1Bt42</strain>
    </source>
</reference>
<feature type="region of interest" description="Disordered" evidence="1">
    <location>
        <begin position="399"/>
        <end position="435"/>
    </location>
</feature>
<feature type="region of interest" description="Disordered" evidence="1">
    <location>
        <begin position="270"/>
        <end position="332"/>
    </location>
</feature>
<dbReference type="Proteomes" id="UP001164116">
    <property type="component" value="Chromosome"/>
</dbReference>
<evidence type="ECO:0000313" key="3">
    <source>
        <dbReference type="Proteomes" id="UP001164116"/>
    </source>
</evidence>
<proteinExistence type="predicted"/>